<dbReference type="EMBL" id="UYWX01020667">
    <property type="protein sequence ID" value="VDM33764.1"/>
    <property type="molecule type" value="Genomic_DNA"/>
</dbReference>
<dbReference type="OrthoDB" id="6250581at2759"/>
<accession>A0A0R3X6E0</accession>
<reference evidence="3" key="1">
    <citation type="submission" date="2017-02" db="UniProtKB">
        <authorList>
            <consortium name="WormBaseParasite"/>
        </authorList>
    </citation>
    <scope>IDENTIFICATION</scope>
</reference>
<dbReference type="Proteomes" id="UP000274429">
    <property type="component" value="Unassembled WGS sequence"/>
</dbReference>
<gene>
    <name evidence="1" type="ORF">TTAC_LOCUS9053</name>
</gene>
<dbReference type="AlphaFoldDB" id="A0A0R3X6E0"/>
<keyword evidence="2" id="KW-1185">Reference proteome</keyword>
<evidence type="ECO:0000313" key="1">
    <source>
        <dbReference type="EMBL" id="VDM33764.1"/>
    </source>
</evidence>
<name>A0A0R3X6E0_HYDTA</name>
<evidence type="ECO:0000313" key="2">
    <source>
        <dbReference type="Proteomes" id="UP000274429"/>
    </source>
</evidence>
<dbReference type="WBParaSite" id="TTAC_0000906801-mRNA-1">
    <property type="protein sequence ID" value="TTAC_0000906801-mRNA-1"/>
    <property type="gene ID" value="TTAC_0000906801"/>
</dbReference>
<protein>
    <submittedName>
        <fullName evidence="1 3">Uncharacterized protein</fullName>
    </submittedName>
</protein>
<reference evidence="1 2" key="2">
    <citation type="submission" date="2018-11" db="EMBL/GenBank/DDBJ databases">
        <authorList>
            <consortium name="Pathogen Informatics"/>
        </authorList>
    </citation>
    <scope>NUCLEOTIDE SEQUENCE [LARGE SCALE GENOMIC DNA]</scope>
</reference>
<sequence>MDVLTSITSLKEFVLLRGREQSSKNGSTSFYVDDSLIKSWLDHVKKSLENIADVSEKLFYVASSIQNQFESNEKQCGENGLCSPSFLNEVEVGKHSMRNLIEAISSLQCEIQKLPELIETSRKKFQEEITQFYEEQLEKALSTAIETCLSISKQKIDELTSFVVTNLPEL</sequence>
<proteinExistence type="predicted"/>
<evidence type="ECO:0000313" key="3">
    <source>
        <dbReference type="WBParaSite" id="TTAC_0000906801-mRNA-1"/>
    </source>
</evidence>
<organism evidence="3">
    <name type="scientific">Hydatigena taeniaeformis</name>
    <name type="common">Feline tapeworm</name>
    <name type="synonym">Taenia taeniaeformis</name>
    <dbReference type="NCBI Taxonomy" id="6205"/>
    <lineage>
        <taxon>Eukaryota</taxon>
        <taxon>Metazoa</taxon>
        <taxon>Spiralia</taxon>
        <taxon>Lophotrochozoa</taxon>
        <taxon>Platyhelminthes</taxon>
        <taxon>Cestoda</taxon>
        <taxon>Eucestoda</taxon>
        <taxon>Cyclophyllidea</taxon>
        <taxon>Taeniidae</taxon>
        <taxon>Hydatigera</taxon>
    </lineage>
</organism>